<dbReference type="EMBL" id="HBEG01000969">
    <property type="protein sequence ID" value="CAD8344760.1"/>
    <property type="molecule type" value="Transcribed_RNA"/>
</dbReference>
<reference evidence="2" key="1">
    <citation type="submission" date="2021-01" db="EMBL/GenBank/DDBJ databases">
        <authorList>
            <person name="Corre E."/>
            <person name="Pelletier E."/>
            <person name="Niang G."/>
            <person name="Scheremetjew M."/>
            <person name="Finn R."/>
            <person name="Kale V."/>
            <person name="Holt S."/>
            <person name="Cochrane G."/>
            <person name="Meng A."/>
            <person name="Brown T."/>
            <person name="Cohen L."/>
        </authorList>
    </citation>
    <scope>NUCLEOTIDE SEQUENCE</scope>
    <source>
        <strain evidence="2">Pbaha01</strain>
    </source>
</reference>
<proteinExistence type="predicted"/>
<sequence>MADPPDLLLPLSAGERKQPGADPPRQLLSSADEKQRCGAGSKEDCTSSLPVSASGNPASSRKRLAASTSLGTSASGAWSRAAGDEQLVQARLFGHSVVSSSRPGPSSPRPLGRTDPVARARLLSPRAGVPLGAEPFISPEHTFRPEIDGRSRRMSRGRAASCDGPRWLALSKAGLSPRKTDLLETVAWQREQEEARQCTFQPVISEESHRICRRQRGKLKRWNTYLLQGSCSTSAFTSTENVDSASSSTDNLGSALTSTDYAVSTRSSGTEPREAVAAVAPCRRSCSPTRRSPLPQGGPQSAVSSSDLASGGLGSGDPVFKDLHRMLRSLKL</sequence>
<feature type="compositionally biased region" description="Low complexity" evidence="1">
    <location>
        <begin position="281"/>
        <end position="310"/>
    </location>
</feature>
<feature type="compositionally biased region" description="Low complexity" evidence="1">
    <location>
        <begin position="65"/>
        <end position="77"/>
    </location>
</feature>
<feature type="region of interest" description="Disordered" evidence="1">
    <location>
        <begin position="95"/>
        <end position="115"/>
    </location>
</feature>
<feature type="compositionally biased region" description="Polar residues" evidence="1">
    <location>
        <begin position="46"/>
        <end position="59"/>
    </location>
</feature>
<feature type="compositionally biased region" description="Low complexity" evidence="1">
    <location>
        <begin position="1"/>
        <end position="11"/>
    </location>
</feature>
<feature type="compositionally biased region" description="Basic and acidic residues" evidence="1">
    <location>
        <begin position="31"/>
        <end position="45"/>
    </location>
</feature>
<feature type="region of interest" description="Disordered" evidence="1">
    <location>
        <begin position="263"/>
        <end position="320"/>
    </location>
</feature>
<organism evidence="2">
    <name type="scientific">Pyrodinium bahamense</name>
    <dbReference type="NCBI Taxonomy" id="73915"/>
    <lineage>
        <taxon>Eukaryota</taxon>
        <taxon>Sar</taxon>
        <taxon>Alveolata</taxon>
        <taxon>Dinophyceae</taxon>
        <taxon>Gonyaulacales</taxon>
        <taxon>Pyrocystaceae</taxon>
        <taxon>Pyrodinium</taxon>
    </lineage>
</organism>
<protein>
    <submittedName>
        <fullName evidence="2">Uncharacterized protein</fullName>
    </submittedName>
</protein>
<dbReference type="AlphaFoldDB" id="A0A7R9ZV35"/>
<feature type="region of interest" description="Disordered" evidence="1">
    <location>
        <begin position="1"/>
        <end position="80"/>
    </location>
</feature>
<gene>
    <name evidence="2" type="ORF">PBAH0796_LOCUS498</name>
</gene>
<name>A0A7R9ZV35_9DINO</name>
<evidence type="ECO:0000256" key="1">
    <source>
        <dbReference type="SAM" id="MobiDB-lite"/>
    </source>
</evidence>
<evidence type="ECO:0000313" key="2">
    <source>
        <dbReference type="EMBL" id="CAD8344760.1"/>
    </source>
</evidence>
<accession>A0A7R9ZV35</accession>